<dbReference type="Proteomes" id="UP000176244">
    <property type="component" value="Unassembled WGS sequence"/>
</dbReference>
<reference evidence="3 4" key="1">
    <citation type="submission" date="2015-09" db="EMBL/GenBank/DDBJ databases">
        <title>Genome sequence of Acetobacterium wieringae DSM 1911.</title>
        <authorList>
            <person name="Poehlein A."/>
            <person name="Bengelsdorf F.R."/>
            <person name="Schiel-Bengelsdorf B."/>
            <person name="Duerre P."/>
            <person name="Daniel R."/>
        </authorList>
    </citation>
    <scope>NUCLEOTIDE SEQUENCE [LARGE SCALE GENOMIC DNA]</scope>
    <source>
        <strain evidence="3 4">DSM 1911</strain>
    </source>
</reference>
<dbReference type="PROSITE" id="PS50943">
    <property type="entry name" value="HTH_CROC1"/>
    <property type="match status" value="1"/>
</dbReference>
<dbReference type="EMBL" id="LKEU01000027">
    <property type="protein sequence ID" value="OFV71045.1"/>
    <property type="molecule type" value="Genomic_DNA"/>
</dbReference>
<dbReference type="STRING" id="52694.ACWI_16310"/>
<dbReference type="InterPro" id="IPR010982">
    <property type="entry name" value="Lambda_DNA-bd_dom_sf"/>
</dbReference>
<dbReference type="SMART" id="SM00530">
    <property type="entry name" value="HTH_XRE"/>
    <property type="match status" value="1"/>
</dbReference>
<dbReference type="Gene3D" id="1.10.260.40">
    <property type="entry name" value="lambda repressor-like DNA-binding domains"/>
    <property type="match status" value="1"/>
</dbReference>
<evidence type="ECO:0000313" key="3">
    <source>
        <dbReference type="EMBL" id="OFV71045.1"/>
    </source>
</evidence>
<proteinExistence type="predicted"/>
<keyword evidence="1" id="KW-0238">DNA-binding</keyword>
<protein>
    <recommendedName>
        <fullName evidence="2">HTH cro/C1-type domain-containing protein</fullName>
    </recommendedName>
</protein>
<sequence length="235" mass="27223">MESISVYVGKKIKFYRKQMNLSITQFSDLINKSKSTISKYENGQISIDLQTLYEIAQALNIGIHQLIDYQTDTLPLPSNSNSPFGGQRHMHLYFYDGRKRRIVKSFLTINPSSNENDFCCSFYMDIPSFENYEKCSFYYLGSVESYDLVTYVNLINQANPIEKMSFCILNSLYYQSITWGLMFGISYRPIAPFTLKFLMSSSPLKNEEVTMDRLTLTPDEIKTIKSLNMFILDSI</sequence>
<dbReference type="GO" id="GO:0005829">
    <property type="term" value="C:cytosol"/>
    <property type="evidence" value="ECO:0007669"/>
    <property type="project" value="TreeGrafter"/>
</dbReference>
<evidence type="ECO:0000256" key="1">
    <source>
        <dbReference type="ARBA" id="ARBA00023125"/>
    </source>
</evidence>
<accession>A0A1F2PJ18</accession>
<dbReference type="PANTHER" id="PTHR46797">
    <property type="entry name" value="HTH-TYPE TRANSCRIPTIONAL REGULATOR"/>
    <property type="match status" value="1"/>
</dbReference>
<dbReference type="RefSeq" id="WP_070370935.1">
    <property type="nucleotide sequence ID" value="NZ_JBCFAW010000002.1"/>
</dbReference>
<dbReference type="SUPFAM" id="SSF47413">
    <property type="entry name" value="lambda repressor-like DNA-binding domains"/>
    <property type="match status" value="1"/>
</dbReference>
<dbReference type="InterPro" id="IPR050807">
    <property type="entry name" value="TransReg_Diox_bact_type"/>
</dbReference>
<dbReference type="OrthoDB" id="1623336at2"/>
<organism evidence="3 4">
    <name type="scientific">Acetobacterium wieringae</name>
    <dbReference type="NCBI Taxonomy" id="52694"/>
    <lineage>
        <taxon>Bacteria</taxon>
        <taxon>Bacillati</taxon>
        <taxon>Bacillota</taxon>
        <taxon>Clostridia</taxon>
        <taxon>Eubacteriales</taxon>
        <taxon>Eubacteriaceae</taxon>
        <taxon>Acetobacterium</taxon>
    </lineage>
</organism>
<gene>
    <name evidence="3" type="ORF">ACWI_16310</name>
</gene>
<dbReference type="PANTHER" id="PTHR46797:SF1">
    <property type="entry name" value="METHYLPHOSPHONATE SYNTHASE"/>
    <property type="match status" value="1"/>
</dbReference>
<dbReference type="Pfam" id="PF01381">
    <property type="entry name" value="HTH_3"/>
    <property type="match status" value="1"/>
</dbReference>
<feature type="domain" description="HTH cro/C1-type" evidence="2">
    <location>
        <begin position="12"/>
        <end position="66"/>
    </location>
</feature>
<name>A0A1F2PJ18_9FIRM</name>
<dbReference type="InterPro" id="IPR001387">
    <property type="entry name" value="Cro/C1-type_HTH"/>
</dbReference>
<evidence type="ECO:0000313" key="4">
    <source>
        <dbReference type="Proteomes" id="UP000176244"/>
    </source>
</evidence>
<evidence type="ECO:0000259" key="2">
    <source>
        <dbReference type="PROSITE" id="PS50943"/>
    </source>
</evidence>
<dbReference type="AlphaFoldDB" id="A0A1F2PJ18"/>
<dbReference type="CDD" id="cd00093">
    <property type="entry name" value="HTH_XRE"/>
    <property type="match status" value="1"/>
</dbReference>
<dbReference type="GO" id="GO:0003700">
    <property type="term" value="F:DNA-binding transcription factor activity"/>
    <property type="evidence" value="ECO:0007669"/>
    <property type="project" value="TreeGrafter"/>
</dbReference>
<dbReference type="GO" id="GO:0003677">
    <property type="term" value="F:DNA binding"/>
    <property type="evidence" value="ECO:0007669"/>
    <property type="project" value="UniProtKB-KW"/>
</dbReference>
<comment type="caution">
    <text evidence="3">The sequence shown here is derived from an EMBL/GenBank/DDBJ whole genome shotgun (WGS) entry which is preliminary data.</text>
</comment>